<name>A0ABN1KBU2_9FLAO</name>
<dbReference type="InterPro" id="IPR052708">
    <property type="entry name" value="PxpC"/>
</dbReference>
<dbReference type="InterPro" id="IPR029000">
    <property type="entry name" value="Cyclophilin-like_dom_sf"/>
</dbReference>
<evidence type="ECO:0000256" key="3">
    <source>
        <dbReference type="ARBA" id="ARBA00022840"/>
    </source>
</evidence>
<dbReference type="Proteomes" id="UP001500185">
    <property type="component" value="Unassembled WGS sequence"/>
</dbReference>
<dbReference type="PANTHER" id="PTHR43309:SF5">
    <property type="entry name" value="5-OXOPROLINASE SUBUNIT C"/>
    <property type="match status" value="1"/>
</dbReference>
<evidence type="ECO:0000259" key="4">
    <source>
        <dbReference type="SMART" id="SM00797"/>
    </source>
</evidence>
<evidence type="ECO:0000313" key="5">
    <source>
        <dbReference type="EMBL" id="GAA0761437.1"/>
    </source>
</evidence>
<evidence type="ECO:0000256" key="1">
    <source>
        <dbReference type="ARBA" id="ARBA00022741"/>
    </source>
</evidence>
<dbReference type="Pfam" id="PF02626">
    <property type="entry name" value="CT_A_B"/>
    <property type="match status" value="1"/>
</dbReference>
<dbReference type="Gene3D" id="2.40.100.10">
    <property type="entry name" value="Cyclophilin-like"/>
    <property type="match status" value="1"/>
</dbReference>
<keyword evidence="2" id="KW-0378">Hydrolase</keyword>
<keyword evidence="3" id="KW-0067">ATP-binding</keyword>
<dbReference type="PANTHER" id="PTHR43309">
    <property type="entry name" value="5-OXOPROLINASE SUBUNIT C"/>
    <property type="match status" value="1"/>
</dbReference>
<reference evidence="5 6" key="1">
    <citation type="journal article" date="2019" name="Int. J. Syst. Evol. Microbiol.">
        <title>The Global Catalogue of Microorganisms (GCM) 10K type strain sequencing project: providing services to taxonomists for standard genome sequencing and annotation.</title>
        <authorList>
            <consortium name="The Broad Institute Genomics Platform"/>
            <consortium name="The Broad Institute Genome Sequencing Center for Infectious Disease"/>
            <person name="Wu L."/>
            <person name="Ma J."/>
        </authorList>
    </citation>
    <scope>NUCLEOTIDE SEQUENCE [LARGE SCALE GENOMIC DNA]</scope>
    <source>
        <strain evidence="5 6">JCM 16231</strain>
    </source>
</reference>
<dbReference type="InterPro" id="IPR003778">
    <property type="entry name" value="CT_A_B"/>
</dbReference>
<evidence type="ECO:0000256" key="2">
    <source>
        <dbReference type="ARBA" id="ARBA00022801"/>
    </source>
</evidence>
<protein>
    <submittedName>
        <fullName evidence="5">Biotin-dependent carboxyltransferase family protein</fullName>
    </submittedName>
</protein>
<dbReference type="SMART" id="SM00797">
    <property type="entry name" value="AHS2"/>
    <property type="match status" value="1"/>
</dbReference>
<dbReference type="EMBL" id="BAAAGG010000021">
    <property type="protein sequence ID" value="GAA0761437.1"/>
    <property type="molecule type" value="Genomic_DNA"/>
</dbReference>
<gene>
    <name evidence="5" type="ORF">GCM10009433_20720</name>
</gene>
<sequence length="286" mass="32174">MSINVKQTGLYATIQDEGRTEGMPQGIPISGAMDFNLYRFANHVLGNKENSACIEFYQQGLKLEFDSPTFICIAVLDGEILLNDEQIESNSIIKIKSGDQILIKQLIEGNWGYIAVKDGFQSGAFLGSQSFYKALTQHQLKKSDKIIYVSYEGVSGADCPILNLEYYKTSVLDVFKGPEFQKLSQTLQYQLNNAEFSLSTSQNRMAYEIQERLDNELEEITTGPVLPGTVQYTPEGKMIALMRDAQVTGGYPRILQFSEKAINLLSQKRAKSKFKFNLIEINLEKI</sequence>
<feature type="domain" description="Carboxyltransferase" evidence="4">
    <location>
        <begin position="24"/>
        <end position="286"/>
    </location>
</feature>
<comment type="caution">
    <text evidence="5">The sequence shown here is derived from an EMBL/GenBank/DDBJ whole genome shotgun (WGS) entry which is preliminary data.</text>
</comment>
<accession>A0ABN1KBU2</accession>
<keyword evidence="1" id="KW-0547">Nucleotide-binding</keyword>
<evidence type="ECO:0000313" key="6">
    <source>
        <dbReference type="Proteomes" id="UP001500185"/>
    </source>
</evidence>
<proteinExistence type="predicted"/>
<organism evidence="5 6">
    <name type="scientific">Psychroflexus lacisalsi</name>
    <dbReference type="NCBI Taxonomy" id="503928"/>
    <lineage>
        <taxon>Bacteria</taxon>
        <taxon>Pseudomonadati</taxon>
        <taxon>Bacteroidota</taxon>
        <taxon>Flavobacteriia</taxon>
        <taxon>Flavobacteriales</taxon>
        <taxon>Flavobacteriaceae</taxon>
        <taxon>Psychroflexus</taxon>
    </lineage>
</organism>
<keyword evidence="6" id="KW-1185">Reference proteome</keyword>
<dbReference type="RefSeq" id="WP_224454940.1">
    <property type="nucleotide sequence ID" value="NZ_BAAAGG010000021.1"/>
</dbReference>